<dbReference type="Gene3D" id="1.25.40.20">
    <property type="entry name" value="Ankyrin repeat-containing domain"/>
    <property type="match status" value="1"/>
</dbReference>
<sequence length="1420" mass="153513">MSASSDITLGPRALAMFGAPEFDESLLAGDWNNEYLADSDEQSPPADFTDFTDLASMNSYHSFHNTPADHQKANASPSVNFASMDVDTSPESTKSSQDSMPESPSSKRTGGSASTNASAFTSTEAVLHDRAETGWNAKGMPGMEVPFNGTITMNEIENRNSALFDSHYPSRSTTQNSPMSNSSPVDTIEQFSHASNLGLPEGSSPSDGYEFRGCDKRYNLSQSMGDLNTNAAREFSQSQSASPSAQSPINHQFHGLPTMVQPSARWAGSYEVDMPSSHHPGMMEQQFNIANPMPSLGYPGLMYQPPYRFIIPATPTKSRVETQIQIKLRLSPLPPGIKRIHFPKRTISKPKNFSKPPFEPCADTLELHTSLVCTSAMQNPDFRQKALARALKAAVYRNANGTLAEEISPPDDALKGQDGGEVLICQGCRTREQKRAGRKKKNTKSGSEEASWQSLEMHRVVVFNCNEVEIWKEPKFNDPNPENHLFSIDAPMRLACYCRHHSEKLGFQVIFTITDFKGNFIAQNLSHSIMITDDHKATQAYSPPSRSPQAPEFELPGTAASPVDNMMVAASPSDHATVKLSTPTPRGLSRPASPSSISGPSSKKRKSSGSGISSKLPGSLTMTRLPPFPPPAVSQQFNQAMDNSVSSGASHYPATPGSFNSTPEQAMSAFHPATTNSFGPPPTPSYDQPLFPDTHRTPSLEQLSMAMFPVSSSQQQSRAPTPNGLRPKSNPTAAQANNQLAQMMRNSIYAEAPASSGLPAQEPPTIYKIIPSEGPKAGGIEVTVLGSGFHQGMEVMFGDKQAATTTFWGESSLVCLLPPSPAAGPVLVTLKSTPNNGSPRFFQYRDDDEQQLIRTALSVLGGKLSGNILDVAHLARRIIDTQRGDWRTSMAPEDQGGSSYNPRDGKYENQLLKVLELIDLDDSPHKARLNLRRSTGQTMLHLACSLGMQRFVAGLLARGANPDLRDKGGYTPLHMASLNNHPEIVQRLIACRADPTLRTLSGLTPADVAGSAAVVDALRRARSRSVESLHSRASSNTSIKSLWGPSSRIETTTGEALRKDIGTEEESPEYSSEYGSLDVEDSDSDSVEDPWLDMRRGSTHESSLTDSGTPAADAAGGIGYPAAAVTAFKEQFAAQIQQIQQSMALHLQNLPQFPYLPQMPNMPPLPEYQAAMFQRLASMVPTIGGPRPGSAGEHPAPKDLDGKWWALPSLIAGSSAPPTAPPPAYEEIYPLGSDHAADADTKQASAAQAAAEAEADLKCAALYDSQQTSEILTEGKGEGSLSLSQQRRVESSSQDEAESSSGAESSYEGEGEKSQQTLPAMLQIGRKNAITKEQQQNLRRAHAERVKRLSRDRNLFFIWIPLLVIIIFAMLYNRLPGLISTVQNLFPSGLGNGLRQAQEQGALGGFVEAVQVHGRAVEKL</sequence>
<dbReference type="SUPFAM" id="SSF48403">
    <property type="entry name" value="Ankyrin repeat"/>
    <property type="match status" value="1"/>
</dbReference>
<feature type="region of interest" description="Disordered" evidence="4">
    <location>
        <begin position="1273"/>
        <end position="1315"/>
    </location>
</feature>
<dbReference type="PROSITE" id="PS50297">
    <property type="entry name" value="ANK_REP_REGION"/>
    <property type="match status" value="2"/>
</dbReference>
<evidence type="ECO:0000256" key="1">
    <source>
        <dbReference type="ARBA" id="ARBA00022737"/>
    </source>
</evidence>
<feature type="compositionally biased region" description="Low complexity" evidence="4">
    <location>
        <begin position="1299"/>
        <end position="1308"/>
    </location>
</feature>
<dbReference type="CDD" id="cd00102">
    <property type="entry name" value="IPT"/>
    <property type="match status" value="1"/>
</dbReference>
<keyword evidence="1" id="KW-0677">Repeat</keyword>
<feature type="transmembrane region" description="Helical" evidence="5">
    <location>
        <begin position="1355"/>
        <end position="1372"/>
    </location>
</feature>
<feature type="region of interest" description="Disordered" evidence="4">
    <location>
        <begin position="709"/>
        <end position="732"/>
    </location>
</feature>
<keyword evidence="2 3" id="KW-0040">ANK repeat</keyword>
<dbReference type="GO" id="GO:0004842">
    <property type="term" value="F:ubiquitin-protein transferase activity"/>
    <property type="evidence" value="ECO:0007669"/>
    <property type="project" value="TreeGrafter"/>
</dbReference>
<feature type="repeat" description="ANK" evidence="3">
    <location>
        <begin position="968"/>
        <end position="1000"/>
    </location>
</feature>
<feature type="region of interest" description="Disordered" evidence="4">
    <location>
        <begin position="165"/>
        <end position="186"/>
    </location>
</feature>
<feature type="repeat" description="ANK" evidence="3">
    <location>
        <begin position="935"/>
        <end position="967"/>
    </location>
</feature>
<dbReference type="PANTHER" id="PTHR24171">
    <property type="entry name" value="ANKYRIN REPEAT DOMAIN-CONTAINING PROTEIN 39-RELATED"/>
    <property type="match status" value="1"/>
</dbReference>
<dbReference type="InterPro" id="IPR002909">
    <property type="entry name" value="IPT_dom"/>
</dbReference>
<comment type="caution">
    <text evidence="7">The sequence shown here is derived from an EMBL/GenBank/DDBJ whole genome shotgun (WGS) entry which is preliminary data.</text>
</comment>
<dbReference type="Pfam" id="PF13857">
    <property type="entry name" value="Ank_5"/>
    <property type="match status" value="1"/>
</dbReference>
<dbReference type="InterPro" id="IPR036770">
    <property type="entry name" value="Ankyrin_rpt-contain_sf"/>
</dbReference>
<dbReference type="SMART" id="SM00248">
    <property type="entry name" value="ANK"/>
    <property type="match status" value="2"/>
</dbReference>
<dbReference type="PANTHER" id="PTHR24171:SF8">
    <property type="entry name" value="BRCA1-ASSOCIATED RING DOMAIN PROTEIN 1"/>
    <property type="match status" value="1"/>
</dbReference>
<keyword evidence="8" id="KW-1185">Reference proteome</keyword>
<name>A0AAE0IAG7_9PEZI</name>
<evidence type="ECO:0000256" key="4">
    <source>
        <dbReference type="SAM" id="MobiDB-lite"/>
    </source>
</evidence>
<feature type="compositionally biased region" description="Low complexity" evidence="4">
    <location>
        <begin position="95"/>
        <end position="125"/>
    </location>
</feature>
<feature type="region of interest" description="Disordered" evidence="4">
    <location>
        <begin position="80"/>
        <end position="125"/>
    </location>
</feature>
<dbReference type="EMBL" id="JAUEPO010000005">
    <property type="protein sequence ID" value="KAK3321087.1"/>
    <property type="molecule type" value="Genomic_DNA"/>
</dbReference>
<feature type="region of interest" description="Disordered" evidence="4">
    <location>
        <begin position="536"/>
        <end position="559"/>
    </location>
</feature>
<dbReference type="Proteomes" id="UP001286456">
    <property type="component" value="Unassembled WGS sequence"/>
</dbReference>
<feature type="domain" description="IPT/TIG" evidence="6">
    <location>
        <begin position="763"/>
        <end position="845"/>
    </location>
</feature>
<dbReference type="Pfam" id="PF01833">
    <property type="entry name" value="TIG"/>
    <property type="match status" value="1"/>
</dbReference>
<dbReference type="InterPro" id="IPR002110">
    <property type="entry name" value="Ankyrin_rpt"/>
</dbReference>
<evidence type="ECO:0000313" key="8">
    <source>
        <dbReference type="Proteomes" id="UP001286456"/>
    </source>
</evidence>
<dbReference type="InterPro" id="IPR057962">
    <property type="entry name" value="SPT23_MGA2_DBD"/>
</dbReference>
<keyword evidence="5" id="KW-0472">Membrane</keyword>
<feature type="compositionally biased region" description="Polar residues" evidence="4">
    <location>
        <begin position="633"/>
        <end position="649"/>
    </location>
</feature>
<organism evidence="7 8">
    <name type="scientific">Cercophora scortea</name>
    <dbReference type="NCBI Taxonomy" id="314031"/>
    <lineage>
        <taxon>Eukaryota</taxon>
        <taxon>Fungi</taxon>
        <taxon>Dikarya</taxon>
        <taxon>Ascomycota</taxon>
        <taxon>Pezizomycotina</taxon>
        <taxon>Sordariomycetes</taxon>
        <taxon>Sordariomycetidae</taxon>
        <taxon>Sordariales</taxon>
        <taxon>Lasiosphaeriaceae</taxon>
        <taxon>Cercophora</taxon>
    </lineage>
</organism>
<feature type="compositionally biased region" description="Low complexity" evidence="4">
    <location>
        <begin position="608"/>
        <end position="619"/>
    </location>
</feature>
<feature type="compositionally biased region" description="Polar residues" evidence="4">
    <location>
        <begin position="539"/>
        <end position="548"/>
    </location>
</feature>
<accession>A0AAE0IAG7</accession>
<dbReference type="GO" id="GO:0085020">
    <property type="term" value="P:protein K6-linked ubiquitination"/>
    <property type="evidence" value="ECO:0007669"/>
    <property type="project" value="TreeGrafter"/>
</dbReference>
<feature type="compositionally biased region" description="Polar residues" evidence="4">
    <location>
        <begin position="710"/>
        <end position="720"/>
    </location>
</feature>
<evidence type="ECO:0000256" key="2">
    <source>
        <dbReference type="ARBA" id="ARBA00023043"/>
    </source>
</evidence>
<dbReference type="PROSITE" id="PS50088">
    <property type="entry name" value="ANK_REPEAT"/>
    <property type="match status" value="2"/>
</dbReference>
<evidence type="ECO:0000256" key="3">
    <source>
        <dbReference type="PROSITE-ProRule" id="PRU00023"/>
    </source>
</evidence>
<dbReference type="InterPro" id="IPR014756">
    <property type="entry name" value="Ig_E-set"/>
</dbReference>
<gene>
    <name evidence="7" type="ORF">B0T19DRAFT_258041</name>
</gene>
<evidence type="ECO:0000256" key="5">
    <source>
        <dbReference type="SAM" id="Phobius"/>
    </source>
</evidence>
<dbReference type="InterPro" id="IPR013783">
    <property type="entry name" value="Ig-like_fold"/>
</dbReference>
<feature type="region of interest" description="Disordered" evidence="4">
    <location>
        <begin position="574"/>
        <end position="696"/>
    </location>
</feature>
<reference evidence="7" key="2">
    <citation type="submission" date="2023-06" db="EMBL/GenBank/DDBJ databases">
        <authorList>
            <consortium name="Lawrence Berkeley National Laboratory"/>
            <person name="Haridas S."/>
            <person name="Hensen N."/>
            <person name="Bonometti L."/>
            <person name="Westerberg I."/>
            <person name="Brannstrom I.O."/>
            <person name="Guillou S."/>
            <person name="Cros-Aarteil S."/>
            <person name="Calhoun S."/>
            <person name="Kuo A."/>
            <person name="Mondo S."/>
            <person name="Pangilinan J."/>
            <person name="Riley R."/>
            <person name="Labutti K."/>
            <person name="Andreopoulos B."/>
            <person name="Lipzen A."/>
            <person name="Chen C."/>
            <person name="Yanf M."/>
            <person name="Daum C."/>
            <person name="Ng V."/>
            <person name="Clum A."/>
            <person name="Steindorff A."/>
            <person name="Ohm R."/>
            <person name="Martin F."/>
            <person name="Silar P."/>
            <person name="Natvig D."/>
            <person name="Lalanne C."/>
            <person name="Gautier V."/>
            <person name="Ament-Velasquez S.L."/>
            <person name="Kruys A."/>
            <person name="Hutchinson M.I."/>
            <person name="Powell A.J."/>
            <person name="Barry K."/>
            <person name="Miller A.N."/>
            <person name="Grigoriev I.V."/>
            <person name="Debuchy R."/>
            <person name="Gladieux P."/>
            <person name="Thoren M.H."/>
            <person name="Johannesson H."/>
        </authorList>
    </citation>
    <scope>NUCLEOTIDE SEQUENCE</scope>
    <source>
        <strain evidence="7">SMH4131-1</strain>
    </source>
</reference>
<evidence type="ECO:0000313" key="7">
    <source>
        <dbReference type="EMBL" id="KAK3321087.1"/>
    </source>
</evidence>
<reference evidence="7" key="1">
    <citation type="journal article" date="2023" name="Mol. Phylogenet. Evol.">
        <title>Genome-scale phylogeny and comparative genomics of the fungal order Sordariales.</title>
        <authorList>
            <person name="Hensen N."/>
            <person name="Bonometti L."/>
            <person name="Westerberg I."/>
            <person name="Brannstrom I.O."/>
            <person name="Guillou S."/>
            <person name="Cros-Aarteil S."/>
            <person name="Calhoun S."/>
            <person name="Haridas S."/>
            <person name="Kuo A."/>
            <person name="Mondo S."/>
            <person name="Pangilinan J."/>
            <person name="Riley R."/>
            <person name="LaButti K."/>
            <person name="Andreopoulos B."/>
            <person name="Lipzen A."/>
            <person name="Chen C."/>
            <person name="Yan M."/>
            <person name="Daum C."/>
            <person name="Ng V."/>
            <person name="Clum A."/>
            <person name="Steindorff A."/>
            <person name="Ohm R.A."/>
            <person name="Martin F."/>
            <person name="Silar P."/>
            <person name="Natvig D.O."/>
            <person name="Lalanne C."/>
            <person name="Gautier V."/>
            <person name="Ament-Velasquez S.L."/>
            <person name="Kruys A."/>
            <person name="Hutchinson M.I."/>
            <person name="Powell A.J."/>
            <person name="Barry K."/>
            <person name="Miller A.N."/>
            <person name="Grigoriev I.V."/>
            <person name="Debuchy R."/>
            <person name="Gladieux P."/>
            <person name="Hiltunen Thoren M."/>
            <person name="Johannesson H."/>
        </authorList>
    </citation>
    <scope>NUCLEOTIDE SEQUENCE</scope>
    <source>
        <strain evidence="7">SMH4131-1</strain>
    </source>
</reference>
<protein>
    <submittedName>
        <fullName evidence="7">Ankyrin repeat protein</fullName>
    </submittedName>
</protein>
<dbReference type="Pfam" id="PF25603">
    <property type="entry name" value="SPT23_MGA2_DBD"/>
    <property type="match status" value="1"/>
</dbReference>
<dbReference type="SUPFAM" id="SSF81296">
    <property type="entry name" value="E set domains"/>
    <property type="match status" value="1"/>
</dbReference>
<feature type="compositionally biased region" description="Low complexity" evidence="4">
    <location>
        <begin position="587"/>
        <end position="601"/>
    </location>
</feature>
<keyword evidence="5" id="KW-1133">Transmembrane helix</keyword>
<dbReference type="SMART" id="SM00429">
    <property type="entry name" value="IPT"/>
    <property type="match status" value="1"/>
</dbReference>
<evidence type="ECO:0000259" key="6">
    <source>
        <dbReference type="SMART" id="SM00429"/>
    </source>
</evidence>
<feature type="compositionally biased region" description="Acidic residues" evidence="4">
    <location>
        <begin position="1078"/>
        <end position="1091"/>
    </location>
</feature>
<dbReference type="Gene3D" id="2.60.40.10">
    <property type="entry name" value="Immunoglobulins"/>
    <property type="match status" value="1"/>
</dbReference>
<keyword evidence="5" id="KW-0812">Transmembrane</keyword>
<feature type="region of interest" description="Disordered" evidence="4">
    <location>
        <begin position="1037"/>
        <end position="1112"/>
    </location>
</feature>
<proteinExistence type="predicted"/>